<evidence type="ECO:0000256" key="2">
    <source>
        <dbReference type="SAM" id="MobiDB-lite"/>
    </source>
</evidence>
<dbReference type="InterPro" id="IPR006597">
    <property type="entry name" value="Sel1-like"/>
</dbReference>
<feature type="compositionally biased region" description="Polar residues" evidence="2">
    <location>
        <begin position="477"/>
        <end position="488"/>
    </location>
</feature>
<dbReference type="Proteomes" id="UP000275385">
    <property type="component" value="Unassembled WGS sequence"/>
</dbReference>
<feature type="compositionally biased region" description="Low complexity" evidence="2">
    <location>
        <begin position="31"/>
        <end position="41"/>
    </location>
</feature>
<feature type="compositionally biased region" description="Low complexity" evidence="2">
    <location>
        <begin position="157"/>
        <end position="166"/>
    </location>
</feature>
<dbReference type="PANTHER" id="PTHR46430">
    <property type="entry name" value="PROTEIN SKT5-RELATED"/>
    <property type="match status" value="1"/>
</dbReference>
<keyword evidence="1" id="KW-0677">Repeat</keyword>
<feature type="compositionally biased region" description="Low complexity" evidence="2">
    <location>
        <begin position="638"/>
        <end position="657"/>
    </location>
</feature>
<dbReference type="SMART" id="SM00671">
    <property type="entry name" value="SEL1"/>
    <property type="match status" value="7"/>
</dbReference>
<dbReference type="STRING" id="177199.A0A420Y5V0"/>
<comment type="caution">
    <text evidence="3">The sequence shown here is derived from an EMBL/GenBank/DDBJ whole genome shotgun (WGS) entry which is preliminary data.</text>
</comment>
<feature type="compositionally biased region" description="Low complexity" evidence="2">
    <location>
        <begin position="502"/>
        <end position="518"/>
    </location>
</feature>
<evidence type="ECO:0000256" key="1">
    <source>
        <dbReference type="ARBA" id="ARBA00022737"/>
    </source>
</evidence>
<name>A0A420Y5V0_9PEZI</name>
<dbReference type="OrthoDB" id="272077at2759"/>
<keyword evidence="4" id="KW-1185">Reference proteome</keyword>
<evidence type="ECO:0000313" key="3">
    <source>
        <dbReference type="EMBL" id="RKU43259.1"/>
    </source>
</evidence>
<proteinExistence type="predicted"/>
<gene>
    <name evidence="3" type="ORF">DL546_004756</name>
</gene>
<feature type="region of interest" description="Disordered" evidence="2">
    <location>
        <begin position="1"/>
        <end position="666"/>
    </location>
</feature>
<feature type="compositionally biased region" description="Pro residues" evidence="2">
    <location>
        <begin position="565"/>
        <end position="577"/>
    </location>
</feature>
<dbReference type="InterPro" id="IPR011990">
    <property type="entry name" value="TPR-like_helical_dom_sf"/>
</dbReference>
<protein>
    <recommendedName>
        <fullName evidence="5">Chitin synthase regulatory factor 3</fullName>
    </recommendedName>
</protein>
<dbReference type="AlphaFoldDB" id="A0A420Y5V0"/>
<dbReference type="Pfam" id="PF08238">
    <property type="entry name" value="Sel1"/>
    <property type="match status" value="7"/>
</dbReference>
<feature type="compositionally biased region" description="Gly residues" evidence="2">
    <location>
        <begin position="146"/>
        <end position="156"/>
    </location>
</feature>
<feature type="compositionally biased region" description="Low complexity" evidence="2">
    <location>
        <begin position="11"/>
        <end position="21"/>
    </location>
</feature>
<sequence>MAYNGGYQEQGRPYAGPAVGRPAPPRPQYPAGPNGSSGPGPQQYNDAPPHPQQYDQYQQDDYGYGYNDGYGAGYDQECDQGYSQQYDDVNYGRGPPPHQNYPPLQQNYYGPAPRRGGPPMGRGRGPPMGRPPPPGDGRGQYPPRSGGPGPGPGRGGYPPQARGGRPTNQRHGASDPTGERKPPMDPLTSGDSGFGGGAFPTFPGKRRKTDLDEEQQIIGQMAGVDISGSQRPTTRGRGGMGPPPPRGPPNSGEGYGGRSPMDGYGRGPPRPYPPQQDLQESRRGPPPNQGYGAQPTGGYREESFGPPPRSMTMPARDTGMAMPDSGFPPRAESIRTNGSHGGRGMGPPRPSTAQGMRQPPSRDMYPPHRGPQEGYQEPGYGYEQSPDQGYGGPQQRPASLDDFYGYYDNDRASGDHGPSQAQHHGSMEGGLPQQYDEPIREQPRASYDAQPHAPFVQSIPNAGPQRGPGRLPEVSRIKSQPNLRQSQEAIFEMAGDIPPIPAQYQQPSQQSGPPQNGPVDYQGGYAQPGSVPVPAQVNGLSSNQGMGFANGQHVRRASLDQMAPQPGPGLPNHPAPYRPGQQPDLQPGVRPLQPQASQSADGLPSHPVPVRVGLAPKPPPVRNYNGGITPAPPPTSAPPVIQSQPAAPQPQQAAGDQPPKPKQPEAPVTVEELERLKALIKSNPQDQASALSLAKKLVEAADVLVPLLPDPKSRNRSRERYLTDAQKILKKLNSAGNYDAMFFLADCLGRGLFSGGEPDNKEAFMLYQSAAKQGHPQAAYRTAVCCEIGNEEGGGTRKDPLKAIQWYTRAARLGDTPAMYKVGMILLKGLLGQPRNAREAITWLKRAAERADAENPHALHELGLLYETVEDNGPIVRDPAYAFQLFKQAADLGYKFSQFRLGAAYEYGLMGVPVDARLSIMWYSRAASQAEHQSELALSGWYLTGSEGVLQQSDTEAYLWARKAAQAGLAKAEFAMGYYTEQGIGVPENLEDAKRWYWRAAAQDYPDARKRLEELKRMGKNVPRQRERISRSKMGSKQEGECSIM</sequence>
<dbReference type="SUPFAM" id="SSF81901">
    <property type="entry name" value="HCP-like"/>
    <property type="match status" value="2"/>
</dbReference>
<dbReference type="Gene3D" id="1.25.40.10">
    <property type="entry name" value="Tetratricopeptide repeat domain"/>
    <property type="match status" value="2"/>
</dbReference>
<evidence type="ECO:0008006" key="5">
    <source>
        <dbReference type="Google" id="ProtNLM"/>
    </source>
</evidence>
<dbReference type="InterPro" id="IPR051726">
    <property type="entry name" value="Chitin_Synth_Reg"/>
</dbReference>
<feature type="compositionally biased region" description="Low complexity" evidence="2">
    <location>
        <begin position="52"/>
        <end position="65"/>
    </location>
</feature>
<evidence type="ECO:0000313" key="4">
    <source>
        <dbReference type="Proteomes" id="UP000275385"/>
    </source>
</evidence>
<feature type="region of interest" description="Disordered" evidence="2">
    <location>
        <begin position="1019"/>
        <end position="1045"/>
    </location>
</feature>
<dbReference type="EMBL" id="QVQW01000045">
    <property type="protein sequence ID" value="RKU43259.1"/>
    <property type="molecule type" value="Genomic_DNA"/>
</dbReference>
<accession>A0A420Y5V0</accession>
<dbReference type="PANTHER" id="PTHR46430:SF3">
    <property type="entry name" value="ACTIVATOR OF C KINASE PROTEIN 1"/>
    <property type="match status" value="1"/>
</dbReference>
<organism evidence="3 4">
    <name type="scientific">Coniochaeta pulveracea</name>
    <dbReference type="NCBI Taxonomy" id="177199"/>
    <lineage>
        <taxon>Eukaryota</taxon>
        <taxon>Fungi</taxon>
        <taxon>Dikarya</taxon>
        <taxon>Ascomycota</taxon>
        <taxon>Pezizomycotina</taxon>
        <taxon>Sordariomycetes</taxon>
        <taxon>Sordariomycetidae</taxon>
        <taxon>Coniochaetales</taxon>
        <taxon>Coniochaetaceae</taxon>
        <taxon>Coniochaeta</taxon>
    </lineage>
</organism>
<reference evidence="3 4" key="1">
    <citation type="submission" date="2018-08" db="EMBL/GenBank/DDBJ databases">
        <title>Draft genome of the lignicolous fungus Coniochaeta pulveracea.</title>
        <authorList>
            <person name="Borstlap C.J."/>
            <person name="De Witt R.N."/>
            <person name="Botha A."/>
            <person name="Volschenk H."/>
        </authorList>
    </citation>
    <scope>NUCLEOTIDE SEQUENCE [LARGE SCALE GENOMIC DNA]</scope>
    <source>
        <strain evidence="3 4">CAB683</strain>
    </source>
</reference>
<feature type="compositionally biased region" description="Basic and acidic residues" evidence="2">
    <location>
        <begin position="1024"/>
        <end position="1045"/>
    </location>
</feature>